<evidence type="ECO:0000313" key="2">
    <source>
        <dbReference type="EMBL" id="KAH3800204.1"/>
    </source>
</evidence>
<reference evidence="2" key="2">
    <citation type="submission" date="2020-11" db="EMBL/GenBank/DDBJ databases">
        <authorList>
            <person name="McCartney M.A."/>
            <person name="Auch B."/>
            <person name="Kono T."/>
            <person name="Mallez S."/>
            <person name="Becker A."/>
            <person name="Gohl D.M."/>
            <person name="Silverstein K.A.T."/>
            <person name="Koren S."/>
            <person name="Bechman K.B."/>
            <person name="Herman A."/>
            <person name="Abrahante J.E."/>
            <person name="Garbe J."/>
        </authorList>
    </citation>
    <scope>NUCLEOTIDE SEQUENCE</scope>
    <source>
        <strain evidence="2">Duluth1</strain>
        <tissue evidence="2">Whole animal</tissue>
    </source>
</reference>
<proteinExistence type="predicted"/>
<name>A0A9D4FMA5_DREPO</name>
<evidence type="ECO:0000313" key="3">
    <source>
        <dbReference type="Proteomes" id="UP000828390"/>
    </source>
</evidence>
<accession>A0A9D4FMA5</accession>
<sequence>MRYGLHLTLLNVCVHLVASSPGAFNVTEIAIMAFVQSKLCDIYKTCEKKISETNSEAVNTFVNGLQFHLPKRSTWLCCRECSCDVTSCVKKGACCPNILDQVNLEGKF</sequence>
<dbReference type="EMBL" id="JAIWYP010000007">
    <property type="protein sequence ID" value="KAH3800204.1"/>
    <property type="molecule type" value="Genomic_DNA"/>
</dbReference>
<feature type="chain" id="PRO_5038691468" evidence="1">
    <location>
        <begin position="20"/>
        <end position="108"/>
    </location>
</feature>
<dbReference type="Proteomes" id="UP000828390">
    <property type="component" value="Unassembled WGS sequence"/>
</dbReference>
<gene>
    <name evidence="2" type="ORF">DPMN_153834</name>
</gene>
<organism evidence="2 3">
    <name type="scientific">Dreissena polymorpha</name>
    <name type="common">Zebra mussel</name>
    <name type="synonym">Mytilus polymorpha</name>
    <dbReference type="NCBI Taxonomy" id="45954"/>
    <lineage>
        <taxon>Eukaryota</taxon>
        <taxon>Metazoa</taxon>
        <taxon>Spiralia</taxon>
        <taxon>Lophotrochozoa</taxon>
        <taxon>Mollusca</taxon>
        <taxon>Bivalvia</taxon>
        <taxon>Autobranchia</taxon>
        <taxon>Heteroconchia</taxon>
        <taxon>Euheterodonta</taxon>
        <taxon>Imparidentia</taxon>
        <taxon>Neoheterodontei</taxon>
        <taxon>Myida</taxon>
        <taxon>Dreissenoidea</taxon>
        <taxon>Dreissenidae</taxon>
        <taxon>Dreissena</taxon>
    </lineage>
</organism>
<feature type="signal peptide" evidence="1">
    <location>
        <begin position="1"/>
        <end position="19"/>
    </location>
</feature>
<reference evidence="2" key="1">
    <citation type="journal article" date="2019" name="bioRxiv">
        <title>The Genome of the Zebra Mussel, Dreissena polymorpha: A Resource for Invasive Species Research.</title>
        <authorList>
            <person name="McCartney M.A."/>
            <person name="Auch B."/>
            <person name="Kono T."/>
            <person name="Mallez S."/>
            <person name="Zhang Y."/>
            <person name="Obille A."/>
            <person name="Becker A."/>
            <person name="Abrahante J.E."/>
            <person name="Garbe J."/>
            <person name="Badalamenti J.P."/>
            <person name="Herman A."/>
            <person name="Mangelson H."/>
            <person name="Liachko I."/>
            <person name="Sullivan S."/>
            <person name="Sone E.D."/>
            <person name="Koren S."/>
            <person name="Silverstein K.A.T."/>
            <person name="Beckman K.B."/>
            <person name="Gohl D.M."/>
        </authorList>
    </citation>
    <scope>NUCLEOTIDE SEQUENCE</scope>
    <source>
        <strain evidence="2">Duluth1</strain>
        <tissue evidence="2">Whole animal</tissue>
    </source>
</reference>
<dbReference type="AlphaFoldDB" id="A0A9D4FMA5"/>
<keyword evidence="1" id="KW-0732">Signal</keyword>
<keyword evidence="3" id="KW-1185">Reference proteome</keyword>
<evidence type="ECO:0000256" key="1">
    <source>
        <dbReference type="SAM" id="SignalP"/>
    </source>
</evidence>
<comment type="caution">
    <text evidence="2">The sequence shown here is derived from an EMBL/GenBank/DDBJ whole genome shotgun (WGS) entry which is preliminary data.</text>
</comment>
<protein>
    <submittedName>
        <fullName evidence="2">Uncharacterized protein</fullName>
    </submittedName>
</protein>